<dbReference type="SUPFAM" id="SSF51735">
    <property type="entry name" value="NAD(P)-binding Rossmann-fold domains"/>
    <property type="match status" value="1"/>
</dbReference>
<comment type="pathway">
    <text evidence="1">Pigment biosynthesis; anthocyanin biosynthesis.</text>
</comment>
<evidence type="ECO:0000256" key="10">
    <source>
        <dbReference type="ARBA" id="ARBA00042087"/>
    </source>
</evidence>
<evidence type="ECO:0000256" key="5">
    <source>
        <dbReference type="ARBA" id="ARBA00023445"/>
    </source>
</evidence>
<evidence type="ECO:0000256" key="12">
    <source>
        <dbReference type="ARBA" id="ARBA00048870"/>
    </source>
</evidence>
<evidence type="ECO:0000256" key="8">
    <source>
        <dbReference type="ARBA" id="ARBA00039057"/>
    </source>
</evidence>
<evidence type="ECO:0000256" key="1">
    <source>
        <dbReference type="ARBA" id="ARBA00004935"/>
    </source>
</evidence>
<dbReference type="AlphaFoldDB" id="A0A5J5A347"/>
<dbReference type="EC" id="1.1.1.234" evidence="7"/>
<dbReference type="FunFam" id="3.40.50.720:FF:000085">
    <property type="entry name" value="Dihydroflavonol reductase"/>
    <property type="match status" value="1"/>
</dbReference>
<evidence type="ECO:0000313" key="16">
    <source>
        <dbReference type="Proteomes" id="UP000325577"/>
    </source>
</evidence>
<dbReference type="Proteomes" id="UP000325577">
    <property type="component" value="Linkage Group LG4"/>
</dbReference>
<keyword evidence="16" id="KW-1185">Reference proteome</keyword>
<evidence type="ECO:0000256" key="6">
    <source>
        <dbReference type="ARBA" id="ARBA00037100"/>
    </source>
</evidence>
<accession>A0A5J5A347</accession>
<reference evidence="15 16" key="1">
    <citation type="submission" date="2019-09" db="EMBL/GenBank/DDBJ databases">
        <title>A chromosome-level genome assembly of the Chinese tupelo Nyssa sinensis.</title>
        <authorList>
            <person name="Yang X."/>
            <person name="Kang M."/>
            <person name="Yang Y."/>
            <person name="Xiong H."/>
            <person name="Wang M."/>
            <person name="Zhang Z."/>
            <person name="Wang Z."/>
            <person name="Wu H."/>
            <person name="Ma T."/>
            <person name="Liu J."/>
            <person name="Xi Z."/>
        </authorList>
    </citation>
    <scope>NUCLEOTIDE SEQUENCE [LARGE SCALE GENOMIC DNA]</scope>
    <source>
        <strain evidence="15">J267</strain>
        <tissue evidence="15">Leaf</tissue>
    </source>
</reference>
<dbReference type="EMBL" id="CM018047">
    <property type="protein sequence ID" value="KAA8523747.1"/>
    <property type="molecule type" value="Genomic_DNA"/>
</dbReference>
<gene>
    <name evidence="15" type="ORF">F0562_010170</name>
</gene>
<dbReference type="Gene3D" id="3.40.50.720">
    <property type="entry name" value="NAD(P)-binding Rossmann-like Domain"/>
    <property type="match status" value="1"/>
</dbReference>
<evidence type="ECO:0000259" key="14">
    <source>
        <dbReference type="Pfam" id="PF01370"/>
    </source>
</evidence>
<dbReference type="PANTHER" id="PTHR10366">
    <property type="entry name" value="NAD DEPENDENT EPIMERASE/DEHYDRATASE"/>
    <property type="match status" value="1"/>
</dbReference>
<dbReference type="PANTHER" id="PTHR10366:SF628">
    <property type="entry name" value="NAD(P)-BINDING ROSSMANN-FOLD SUPERFAMILY PROTEIN"/>
    <property type="match status" value="1"/>
</dbReference>
<comment type="catalytic activity">
    <reaction evidence="12">
        <text>(2S)-flavan-4-ol + NADP(+) = (2S)-flavanone + NADPH + H(+)</text>
        <dbReference type="Rhea" id="RHEA:11228"/>
        <dbReference type="ChEBI" id="CHEBI:15378"/>
        <dbReference type="ChEBI" id="CHEBI:15605"/>
        <dbReference type="ChEBI" id="CHEBI:15606"/>
        <dbReference type="ChEBI" id="CHEBI:57783"/>
        <dbReference type="ChEBI" id="CHEBI:58349"/>
        <dbReference type="EC" id="1.1.1.234"/>
    </reaction>
</comment>
<dbReference type="InterPro" id="IPR036291">
    <property type="entry name" value="NAD(P)-bd_dom_sf"/>
</dbReference>
<dbReference type="GO" id="GO:0045552">
    <property type="term" value="F:dihydroflavanol 4-reductase activity"/>
    <property type="evidence" value="ECO:0007669"/>
    <property type="project" value="UniProtKB-EC"/>
</dbReference>
<name>A0A5J5A347_9ASTE</name>
<evidence type="ECO:0000256" key="7">
    <source>
        <dbReference type="ARBA" id="ARBA00039055"/>
    </source>
</evidence>
<keyword evidence="3" id="KW-0560">Oxidoreductase</keyword>
<dbReference type="InterPro" id="IPR050425">
    <property type="entry name" value="NAD(P)_dehydrat-like"/>
</dbReference>
<organism evidence="15 16">
    <name type="scientific">Nyssa sinensis</name>
    <dbReference type="NCBI Taxonomy" id="561372"/>
    <lineage>
        <taxon>Eukaryota</taxon>
        <taxon>Viridiplantae</taxon>
        <taxon>Streptophyta</taxon>
        <taxon>Embryophyta</taxon>
        <taxon>Tracheophyta</taxon>
        <taxon>Spermatophyta</taxon>
        <taxon>Magnoliopsida</taxon>
        <taxon>eudicotyledons</taxon>
        <taxon>Gunneridae</taxon>
        <taxon>Pentapetalae</taxon>
        <taxon>asterids</taxon>
        <taxon>Cornales</taxon>
        <taxon>Nyssaceae</taxon>
        <taxon>Nyssa</taxon>
    </lineage>
</organism>
<comment type="function">
    <text evidence="6">Bifunctional enzyme involved in flavonoid metabolism.</text>
</comment>
<evidence type="ECO:0000256" key="4">
    <source>
        <dbReference type="ARBA" id="ARBA00023241"/>
    </source>
</evidence>
<dbReference type="CDD" id="cd08958">
    <property type="entry name" value="FR_SDR_e"/>
    <property type="match status" value="1"/>
</dbReference>
<comment type="similarity">
    <text evidence="5">Belongs to the NAD(P)-dependent epimerase/dehydratase family. Dihydroflavonol-4-reductase subfamily.</text>
</comment>
<protein>
    <recommendedName>
        <fullName evidence="9">Dihydroflavonol 4-reductase</fullName>
        <ecNumber evidence="8">1.1.1.219</ecNumber>
        <ecNumber evidence="7">1.1.1.234</ecNumber>
    </recommendedName>
    <alternativeName>
        <fullName evidence="11">Dihydrokaempferol 4-reductase</fullName>
    </alternativeName>
    <alternativeName>
        <fullName evidence="10">Flavanone 4-reductase</fullName>
    </alternativeName>
</protein>
<evidence type="ECO:0000256" key="2">
    <source>
        <dbReference type="ARBA" id="ARBA00022857"/>
    </source>
</evidence>
<dbReference type="Pfam" id="PF01370">
    <property type="entry name" value="Epimerase"/>
    <property type="match status" value="1"/>
</dbReference>
<comment type="catalytic activity">
    <reaction evidence="13">
        <text>a (2R,3S,4S)-leucoanthocyanidin + NADP(+) = a (2R,3R)-dihydroflavonol + NADPH + H(+)</text>
        <dbReference type="Rhea" id="RHEA:54444"/>
        <dbReference type="ChEBI" id="CHEBI:15378"/>
        <dbReference type="ChEBI" id="CHEBI:57783"/>
        <dbReference type="ChEBI" id="CHEBI:58349"/>
        <dbReference type="ChEBI" id="CHEBI:138176"/>
        <dbReference type="ChEBI" id="CHEBI:138188"/>
        <dbReference type="EC" id="1.1.1.219"/>
    </reaction>
</comment>
<dbReference type="GO" id="GO:0009813">
    <property type="term" value="P:flavonoid biosynthetic process"/>
    <property type="evidence" value="ECO:0007669"/>
    <property type="project" value="UniProtKB-KW"/>
</dbReference>
<feature type="domain" description="NAD-dependent epimerase/dehydratase" evidence="14">
    <location>
        <begin position="20"/>
        <end position="230"/>
    </location>
</feature>
<evidence type="ECO:0000256" key="3">
    <source>
        <dbReference type="ARBA" id="ARBA00023002"/>
    </source>
</evidence>
<proteinExistence type="inferred from homology"/>
<evidence type="ECO:0000256" key="9">
    <source>
        <dbReference type="ARBA" id="ARBA00039963"/>
    </source>
</evidence>
<dbReference type="OrthoDB" id="2735536at2759"/>
<evidence type="ECO:0000313" key="15">
    <source>
        <dbReference type="EMBL" id="KAA8523747.1"/>
    </source>
</evidence>
<evidence type="ECO:0000256" key="13">
    <source>
        <dbReference type="ARBA" id="ARBA00049132"/>
    </source>
</evidence>
<keyword evidence="2" id="KW-0521">NADP</keyword>
<dbReference type="InterPro" id="IPR001509">
    <property type="entry name" value="Epimerase_deHydtase"/>
</dbReference>
<evidence type="ECO:0000256" key="11">
    <source>
        <dbReference type="ARBA" id="ARBA00042831"/>
    </source>
</evidence>
<dbReference type="GO" id="GO:0047890">
    <property type="term" value="F:flavanone 4-reductase activity"/>
    <property type="evidence" value="ECO:0007669"/>
    <property type="project" value="UniProtKB-EC"/>
</dbReference>
<sequence length="311" mass="34145">MHLDGKHSAKSVHLLKLWGCGDQLRLFTADLQEEGSFDEAVKGCNGVFHVAASMEFRIPTTENAEGYVQSKIIDPAIKGTLNLLKACSKTKSVKRVVFTSSISTMTAKDSAGNWRPVVDESCWTPIDQVWKMKSSGWVYVLSKFLTEKAAFHFAKENGIDLVSVITTTVAGPFLTSTVPSSIQVLLSPITGDTEFFPILSSVNSRMGSIALVHIEDICSAHIFLLEHARAEGRYICCARSCVLSELVGLLVKEYPCSIQRVGEEEHASAPSEISSKKLRELGFDYKYGLEDIIHQTVSCCVEHAFLPPIGK</sequence>
<dbReference type="EC" id="1.1.1.219" evidence="8"/>
<keyword evidence="4" id="KW-0284">Flavonoid biosynthesis</keyword>